<evidence type="ECO:0000256" key="6">
    <source>
        <dbReference type="PIRSR" id="PIRSR028757-1"/>
    </source>
</evidence>
<dbReference type="PANTHER" id="PTHR30237">
    <property type="entry name" value="MURAMOYLTETRAPEPTIDE CARBOXYPEPTIDASE"/>
    <property type="match status" value="1"/>
</dbReference>
<dbReference type="GO" id="GO:0006508">
    <property type="term" value="P:proteolysis"/>
    <property type="evidence" value="ECO:0007669"/>
    <property type="project" value="UniProtKB-KW"/>
</dbReference>
<protein>
    <submittedName>
        <fullName evidence="9">LD-carboxypeptidase</fullName>
    </submittedName>
</protein>
<dbReference type="PANTHER" id="PTHR30237:SF2">
    <property type="entry name" value="MUREIN TETRAPEPTIDE CARBOXYPEPTIDASE"/>
    <property type="match status" value="1"/>
</dbReference>
<evidence type="ECO:0000259" key="7">
    <source>
        <dbReference type="Pfam" id="PF02016"/>
    </source>
</evidence>
<dbReference type="AlphaFoldDB" id="A0A1Y0EMN6"/>
<accession>A0A1Y0EMN6</accession>
<keyword evidence="10" id="KW-1185">Reference proteome</keyword>
<comment type="similarity">
    <text evidence="1">Belongs to the peptidase S66 family.</text>
</comment>
<evidence type="ECO:0000259" key="8">
    <source>
        <dbReference type="Pfam" id="PF17676"/>
    </source>
</evidence>
<evidence type="ECO:0000256" key="5">
    <source>
        <dbReference type="ARBA" id="ARBA00022825"/>
    </source>
</evidence>
<dbReference type="Proteomes" id="UP000196138">
    <property type="component" value="Chromosome"/>
</dbReference>
<keyword evidence="5" id="KW-0720">Serine protease</keyword>
<dbReference type="PIRSF" id="PIRSF028757">
    <property type="entry name" value="LD-carboxypeptidase"/>
    <property type="match status" value="1"/>
</dbReference>
<dbReference type="EMBL" id="CP021455">
    <property type="protein sequence ID" value="ARU04847.1"/>
    <property type="molecule type" value="Genomic_DNA"/>
</dbReference>
<dbReference type="OrthoDB" id="9807329at2"/>
<dbReference type="Pfam" id="PF17676">
    <property type="entry name" value="Peptidase_S66C"/>
    <property type="match status" value="1"/>
</dbReference>
<dbReference type="GO" id="GO:0004180">
    <property type="term" value="F:carboxypeptidase activity"/>
    <property type="evidence" value="ECO:0007669"/>
    <property type="project" value="UniProtKB-KW"/>
</dbReference>
<dbReference type="Gene3D" id="3.40.50.10740">
    <property type="entry name" value="Class I glutamine amidotransferase-like"/>
    <property type="match status" value="1"/>
</dbReference>
<feature type="domain" description="LD-carboxypeptidase N-terminal" evidence="7">
    <location>
        <begin position="4"/>
        <end position="123"/>
    </location>
</feature>
<dbReference type="InterPro" id="IPR029062">
    <property type="entry name" value="Class_I_gatase-like"/>
</dbReference>
<proteinExistence type="inferred from homology"/>
<keyword evidence="3" id="KW-0645">Protease</keyword>
<dbReference type="InterPro" id="IPR027461">
    <property type="entry name" value="Carboxypeptidase_A_C_sf"/>
</dbReference>
<dbReference type="InterPro" id="IPR003507">
    <property type="entry name" value="S66_fam"/>
</dbReference>
<name>A0A1Y0EMN6_9BURK</name>
<dbReference type="RefSeq" id="WP_087280224.1">
    <property type="nucleotide sequence ID" value="NZ_CP021455.1"/>
</dbReference>
<evidence type="ECO:0000256" key="4">
    <source>
        <dbReference type="ARBA" id="ARBA00022801"/>
    </source>
</evidence>
<keyword evidence="2 9" id="KW-0121">Carboxypeptidase</keyword>
<feature type="domain" description="LD-carboxypeptidase C-terminal" evidence="8">
    <location>
        <begin position="191"/>
        <end position="305"/>
    </location>
</feature>
<organism evidence="9 10">
    <name type="scientific">Comamonas serinivorans</name>
    <dbReference type="NCBI Taxonomy" id="1082851"/>
    <lineage>
        <taxon>Bacteria</taxon>
        <taxon>Pseudomonadati</taxon>
        <taxon>Pseudomonadota</taxon>
        <taxon>Betaproteobacteria</taxon>
        <taxon>Burkholderiales</taxon>
        <taxon>Comamonadaceae</taxon>
        <taxon>Comamonas</taxon>
    </lineage>
</organism>
<keyword evidence="4" id="KW-0378">Hydrolase</keyword>
<dbReference type="InterPro" id="IPR040449">
    <property type="entry name" value="Peptidase_S66_N"/>
</dbReference>
<gene>
    <name evidence="9" type="ORF">CCO03_09295</name>
</gene>
<dbReference type="Gene3D" id="3.50.30.60">
    <property type="entry name" value="LD-carboxypeptidase A C-terminal domain-like"/>
    <property type="match status" value="1"/>
</dbReference>
<reference evidence="9 10" key="1">
    <citation type="submission" date="2017-05" db="EMBL/GenBank/DDBJ databases">
        <authorList>
            <person name="Song R."/>
            <person name="Chenine A.L."/>
            <person name="Ruprecht R.M."/>
        </authorList>
    </citation>
    <scope>NUCLEOTIDE SEQUENCE [LARGE SCALE GENOMIC DNA]</scope>
    <source>
        <strain evidence="9 10">DSM 26136</strain>
    </source>
</reference>
<dbReference type="GO" id="GO:0008236">
    <property type="term" value="F:serine-type peptidase activity"/>
    <property type="evidence" value="ECO:0007669"/>
    <property type="project" value="UniProtKB-KW"/>
</dbReference>
<dbReference type="SUPFAM" id="SSF52317">
    <property type="entry name" value="Class I glutamine amidotransferase-like"/>
    <property type="match status" value="1"/>
</dbReference>
<dbReference type="InterPro" id="IPR040921">
    <property type="entry name" value="Peptidase_S66C"/>
</dbReference>
<evidence type="ECO:0000256" key="3">
    <source>
        <dbReference type="ARBA" id="ARBA00022670"/>
    </source>
</evidence>
<feature type="active site" description="Nucleophile" evidence="6">
    <location>
        <position position="103"/>
    </location>
</feature>
<sequence>MAHIYIYSPSGAVRDKAAFRRGIQRLKVLGHEVEVDPAALASVQRFAGDDAERVAAIARAAASGADVSLISRGGYGLTRILPDIDFAAVAQAAKAGMRWVGFSDFTALQLGALAKTGATTWSGPALIADIGAPDEPDDITLDCLDDVIHGHAEGTGWVMGKKQAEQLHQDLQRLGLRPEGGESVRVAEHATLWGGNLAVVAALLGTPYFPQVEGGVLYLEDVGEPVYRIERLLTQLQLAGVLTRQKAVVLGGFTEMATTAHDKGFSMKTVVARLAQQLPVPVIPALPFGHVPTKVCLPTGACVSLSVHGREVMMLWDDHDHDHDHDHHGH</sequence>
<dbReference type="InterPro" id="IPR027478">
    <property type="entry name" value="LdcA_N"/>
</dbReference>
<dbReference type="SUPFAM" id="SSF141986">
    <property type="entry name" value="LD-carboxypeptidase A C-terminal domain-like"/>
    <property type="match status" value="1"/>
</dbReference>
<dbReference type="KEGG" id="cser:CCO03_09295"/>
<evidence type="ECO:0000256" key="2">
    <source>
        <dbReference type="ARBA" id="ARBA00022645"/>
    </source>
</evidence>
<dbReference type="Pfam" id="PF02016">
    <property type="entry name" value="Peptidase_S66"/>
    <property type="match status" value="1"/>
</dbReference>
<feature type="active site" description="Charge relay system" evidence="6">
    <location>
        <position position="290"/>
    </location>
</feature>
<evidence type="ECO:0000313" key="9">
    <source>
        <dbReference type="EMBL" id="ARU04847.1"/>
    </source>
</evidence>
<dbReference type="CDD" id="cd07025">
    <property type="entry name" value="Peptidase_S66"/>
    <property type="match status" value="1"/>
</dbReference>
<evidence type="ECO:0000256" key="1">
    <source>
        <dbReference type="ARBA" id="ARBA00010233"/>
    </source>
</evidence>
<feature type="active site" description="Charge relay system" evidence="6">
    <location>
        <position position="220"/>
    </location>
</feature>
<evidence type="ECO:0000313" key="10">
    <source>
        <dbReference type="Proteomes" id="UP000196138"/>
    </source>
</evidence>